<evidence type="ECO:0000313" key="1">
    <source>
        <dbReference type="EMBL" id="TBW50750.1"/>
    </source>
</evidence>
<keyword evidence="2" id="KW-1185">Reference proteome</keyword>
<evidence type="ECO:0000313" key="2">
    <source>
        <dbReference type="Proteomes" id="UP000313645"/>
    </source>
</evidence>
<sequence>MEIRHFYRVISAKDWGKASRRGVIEPCRADRRVGLIHLNTRDIVETVATRHFRASEFPVVVELDAVHFWDDLEWHSPTAAAPWLYPMLRRPYLDMGWVTGVHLLLYSERDGKPAFAMKREQVEWALRRSAG</sequence>
<reference evidence="1 2" key="1">
    <citation type="submission" date="2019-02" db="EMBL/GenBank/DDBJ databases">
        <title>Marinobacter halodurans sp. nov., a marine bacterium isolated from sea tidal flat.</title>
        <authorList>
            <person name="Yoo Y."/>
            <person name="Lee D.W."/>
            <person name="Kim B.S."/>
            <person name="Kim J.-J."/>
        </authorList>
    </citation>
    <scope>NUCLEOTIDE SEQUENCE [LARGE SCALE GENOMIC DNA]</scope>
    <source>
        <strain evidence="1 2">YJ-S3-2</strain>
    </source>
</reference>
<protein>
    <submittedName>
        <fullName evidence="1">DUF952 domain-containing protein</fullName>
    </submittedName>
</protein>
<accession>A0ABY1ZIQ9</accession>
<dbReference type="Pfam" id="PF06108">
    <property type="entry name" value="DUF952"/>
    <property type="match status" value="1"/>
</dbReference>
<dbReference type="Proteomes" id="UP000313645">
    <property type="component" value="Unassembled WGS sequence"/>
</dbReference>
<comment type="caution">
    <text evidence="1">The sequence shown here is derived from an EMBL/GenBank/DDBJ whole genome shotgun (WGS) entry which is preliminary data.</text>
</comment>
<name>A0ABY1ZIQ9_9GAMM</name>
<dbReference type="EMBL" id="SJDL01000033">
    <property type="protein sequence ID" value="TBW50750.1"/>
    <property type="molecule type" value="Genomic_DNA"/>
</dbReference>
<organism evidence="1 2">
    <name type="scientific">Marinobacter halodurans</name>
    <dbReference type="NCBI Taxonomy" id="2528979"/>
    <lineage>
        <taxon>Bacteria</taxon>
        <taxon>Pseudomonadati</taxon>
        <taxon>Pseudomonadota</taxon>
        <taxon>Gammaproteobacteria</taxon>
        <taxon>Pseudomonadales</taxon>
        <taxon>Marinobacteraceae</taxon>
        <taxon>Marinobacter</taxon>
    </lineage>
</organism>
<dbReference type="SUPFAM" id="SSF56399">
    <property type="entry name" value="ADP-ribosylation"/>
    <property type="match status" value="1"/>
</dbReference>
<dbReference type="RefSeq" id="WP_131483231.1">
    <property type="nucleotide sequence ID" value="NZ_SJDL01000033.1"/>
</dbReference>
<proteinExistence type="predicted"/>
<dbReference type="InterPro" id="IPR009297">
    <property type="entry name" value="DUF952"/>
</dbReference>
<dbReference type="Gene3D" id="3.20.170.20">
    <property type="entry name" value="Protein of unknown function DUF952"/>
    <property type="match status" value="1"/>
</dbReference>
<gene>
    <name evidence="1" type="ORF">EZI54_17785</name>
</gene>